<evidence type="ECO:0000313" key="1">
    <source>
        <dbReference type="EMBL" id="KAJ5130266.1"/>
    </source>
</evidence>
<name>A0A9W9L0M0_9EURO</name>
<organism evidence="1 2">
    <name type="scientific">Penicillium bovifimosum</name>
    <dbReference type="NCBI Taxonomy" id="126998"/>
    <lineage>
        <taxon>Eukaryota</taxon>
        <taxon>Fungi</taxon>
        <taxon>Dikarya</taxon>
        <taxon>Ascomycota</taxon>
        <taxon>Pezizomycotina</taxon>
        <taxon>Eurotiomycetes</taxon>
        <taxon>Eurotiomycetidae</taxon>
        <taxon>Eurotiales</taxon>
        <taxon>Aspergillaceae</taxon>
        <taxon>Penicillium</taxon>
    </lineage>
</organism>
<proteinExistence type="predicted"/>
<keyword evidence="2" id="KW-1185">Reference proteome</keyword>
<comment type="caution">
    <text evidence="1">The sequence shown here is derived from an EMBL/GenBank/DDBJ whole genome shotgun (WGS) entry which is preliminary data.</text>
</comment>
<dbReference type="EMBL" id="JAPQKL010000005">
    <property type="protein sequence ID" value="KAJ5130266.1"/>
    <property type="molecule type" value="Genomic_DNA"/>
</dbReference>
<dbReference type="Proteomes" id="UP001149079">
    <property type="component" value="Unassembled WGS sequence"/>
</dbReference>
<reference evidence="1" key="2">
    <citation type="journal article" date="2023" name="IMA Fungus">
        <title>Comparative genomic study of the Penicillium genus elucidates a diverse pangenome and 15 lateral gene transfer events.</title>
        <authorList>
            <person name="Petersen C."/>
            <person name="Sorensen T."/>
            <person name="Nielsen M.R."/>
            <person name="Sondergaard T.E."/>
            <person name="Sorensen J.L."/>
            <person name="Fitzpatrick D.A."/>
            <person name="Frisvad J.C."/>
            <person name="Nielsen K.L."/>
        </authorList>
    </citation>
    <scope>NUCLEOTIDE SEQUENCE</scope>
    <source>
        <strain evidence="1">IBT 22155</strain>
    </source>
</reference>
<protein>
    <submittedName>
        <fullName evidence="1">Uncharacterized protein</fullName>
    </submittedName>
</protein>
<gene>
    <name evidence="1" type="ORF">N7515_006305</name>
</gene>
<dbReference type="RefSeq" id="XP_056520645.1">
    <property type="nucleotide sequence ID" value="XM_056667049.1"/>
</dbReference>
<sequence length="245" mass="27775">MALTYPKEYEPHGDRLRRWMEDANEPGCPILRSSLTIPDNKSVISDQEWYINSDPFYLADDWALWAQSVGLPFDGLAVDESLSQGPSYYNQSIIKFLGSYACWIGRTGPGVIFIDNIKRDRGSTDPHMSEYAKAFYEMNFDLASLKYVVVTTIVEKETRPFLNHLYESRGLFLSLKEECTWEAPSAEFCGILGTPIGKMVGALILGAYGQGVKRIARIMNIRIGEDYSAYNLRFDIEDADGWNFS</sequence>
<accession>A0A9W9L0M0</accession>
<reference evidence="1" key="1">
    <citation type="submission" date="2022-11" db="EMBL/GenBank/DDBJ databases">
        <authorList>
            <person name="Petersen C."/>
        </authorList>
    </citation>
    <scope>NUCLEOTIDE SEQUENCE</scope>
    <source>
        <strain evidence="1">IBT 22155</strain>
    </source>
</reference>
<dbReference type="AlphaFoldDB" id="A0A9W9L0M0"/>
<dbReference type="OrthoDB" id="4364220at2759"/>
<dbReference type="GeneID" id="81406219"/>
<evidence type="ECO:0000313" key="2">
    <source>
        <dbReference type="Proteomes" id="UP001149079"/>
    </source>
</evidence>